<dbReference type="RefSeq" id="WP_274040641.1">
    <property type="nucleotide sequence ID" value="NZ_JANCPR020000027.1"/>
</dbReference>
<evidence type="ECO:0000313" key="1">
    <source>
        <dbReference type="EMBL" id="MDJ1135248.1"/>
    </source>
</evidence>
<proteinExistence type="predicted"/>
<name>A0ABT7A1M9_9ACTN</name>
<comment type="caution">
    <text evidence="1">The sequence shown here is derived from an EMBL/GenBank/DDBJ whole genome shotgun (WGS) entry which is preliminary data.</text>
</comment>
<organism evidence="1 2">
    <name type="scientific">Streptomyces iconiensis</name>
    <dbReference type="NCBI Taxonomy" id="1384038"/>
    <lineage>
        <taxon>Bacteria</taxon>
        <taxon>Bacillati</taxon>
        <taxon>Actinomycetota</taxon>
        <taxon>Actinomycetes</taxon>
        <taxon>Kitasatosporales</taxon>
        <taxon>Streptomycetaceae</taxon>
        <taxon>Streptomyces</taxon>
    </lineage>
</organism>
<gene>
    <name evidence="1" type="ORF">NMN56_025450</name>
</gene>
<dbReference type="NCBIfam" id="NF033521">
    <property type="entry name" value="lasso_leader_L3"/>
    <property type="match status" value="1"/>
</dbReference>
<dbReference type="EMBL" id="JANCPR020000027">
    <property type="protein sequence ID" value="MDJ1135248.1"/>
    <property type="molecule type" value="Genomic_DNA"/>
</dbReference>
<dbReference type="Proteomes" id="UP001214441">
    <property type="component" value="Unassembled WGS sequence"/>
</dbReference>
<keyword evidence="2" id="KW-1185">Reference proteome</keyword>
<reference evidence="1 2" key="1">
    <citation type="submission" date="2023-05" db="EMBL/GenBank/DDBJ databases">
        <title>Streptantibioticus silvisoli sp. nov., acidotolerant actinomycetes 1 from pine litter.</title>
        <authorList>
            <person name="Swiecimska M."/>
            <person name="Golinska P."/>
            <person name="Sangal V."/>
            <person name="Wachnowicz B."/>
            <person name="Goodfellow M."/>
        </authorList>
    </citation>
    <scope>NUCLEOTIDE SEQUENCE [LARGE SCALE GENOMIC DNA]</scope>
    <source>
        <strain evidence="1 2">DSM 42109</strain>
    </source>
</reference>
<accession>A0ABT7A1M9</accession>
<protein>
    <submittedName>
        <fullName evidence="1">Lasso RiPP family leader peptide-containing protein</fullName>
    </submittedName>
</protein>
<evidence type="ECO:0000313" key="2">
    <source>
        <dbReference type="Proteomes" id="UP001214441"/>
    </source>
</evidence>
<sequence length="43" mass="4827">MATFDDVYEPPTLDEVGDFQELTMLGGSRPCKDWFNGQAWVGC</sequence>